<comment type="caution">
    <text evidence="2">The sequence shown here is derived from an EMBL/GenBank/DDBJ whole genome shotgun (WGS) entry which is preliminary data.</text>
</comment>
<dbReference type="Proteomes" id="UP000237819">
    <property type="component" value="Unassembled WGS sequence"/>
</dbReference>
<reference evidence="2 3" key="1">
    <citation type="submission" date="2018-02" db="EMBL/GenBank/DDBJ databases">
        <title>Comparative genomes isolates from brazilian mangrove.</title>
        <authorList>
            <person name="Araujo J.E."/>
            <person name="Taketani R.G."/>
            <person name="Silva M.C.P."/>
            <person name="Loureco M.V."/>
            <person name="Andreote F.D."/>
        </authorList>
    </citation>
    <scope>NUCLEOTIDE SEQUENCE [LARGE SCALE GENOMIC DNA]</scope>
    <source>
        <strain evidence="2 3">Nap-Phe MGV</strain>
    </source>
</reference>
<feature type="transmembrane region" description="Helical" evidence="1">
    <location>
        <begin position="153"/>
        <end position="171"/>
    </location>
</feature>
<gene>
    <name evidence="2" type="ORF">C5Y93_17650</name>
</gene>
<feature type="transmembrane region" description="Helical" evidence="1">
    <location>
        <begin position="120"/>
        <end position="141"/>
    </location>
</feature>
<evidence type="ECO:0000313" key="3">
    <source>
        <dbReference type="Proteomes" id="UP000237819"/>
    </source>
</evidence>
<feature type="transmembrane region" description="Helical" evidence="1">
    <location>
        <begin position="12"/>
        <end position="33"/>
    </location>
</feature>
<accession>A0A2S8GLM2</accession>
<proteinExistence type="predicted"/>
<feature type="transmembrane region" description="Helical" evidence="1">
    <location>
        <begin position="40"/>
        <end position="58"/>
    </location>
</feature>
<evidence type="ECO:0008006" key="4">
    <source>
        <dbReference type="Google" id="ProtNLM"/>
    </source>
</evidence>
<evidence type="ECO:0000313" key="2">
    <source>
        <dbReference type="EMBL" id="PQO44914.1"/>
    </source>
</evidence>
<dbReference type="AlphaFoldDB" id="A0A2S8GLM2"/>
<organism evidence="2 3">
    <name type="scientific">Blastopirellula marina</name>
    <dbReference type="NCBI Taxonomy" id="124"/>
    <lineage>
        <taxon>Bacteria</taxon>
        <taxon>Pseudomonadati</taxon>
        <taxon>Planctomycetota</taxon>
        <taxon>Planctomycetia</taxon>
        <taxon>Pirellulales</taxon>
        <taxon>Pirellulaceae</taxon>
        <taxon>Blastopirellula</taxon>
    </lineage>
</organism>
<keyword evidence="1" id="KW-0812">Transmembrane</keyword>
<feature type="transmembrane region" description="Helical" evidence="1">
    <location>
        <begin position="64"/>
        <end position="84"/>
    </location>
</feature>
<dbReference type="EMBL" id="PUHZ01000017">
    <property type="protein sequence ID" value="PQO44914.1"/>
    <property type="molecule type" value="Genomic_DNA"/>
</dbReference>
<dbReference type="Pfam" id="PF04955">
    <property type="entry name" value="HupE_UreJ"/>
    <property type="match status" value="1"/>
</dbReference>
<dbReference type="InterPro" id="IPR007038">
    <property type="entry name" value="HupE_UreJ"/>
</dbReference>
<name>A0A2S8GLM2_9BACT</name>
<keyword evidence="1" id="KW-1133">Transmembrane helix</keyword>
<keyword evidence="1" id="KW-0472">Membrane</keyword>
<protein>
    <recommendedName>
        <fullName evidence="4">HupE / UreJ protein</fullName>
    </recommendedName>
</protein>
<feature type="transmembrane region" description="Helical" evidence="1">
    <location>
        <begin position="91"/>
        <end position="108"/>
    </location>
</feature>
<sequence length="172" mass="17493">MPSSLGVDELEGFLLQWTGFAPLLATLAVGILAVHVEGRFVIAIPMVFLCGMAVGVGLNGSGIQLPYIHVGLAMTVILSGVALWAAREYPVVISAVALAVVGILHGHADAQAVSASSGPLAFLLGVLLGTALLLGIGVWLGLWMEARTAPSRVFGLVLMVVGIGMLGGAVVT</sequence>
<evidence type="ECO:0000256" key="1">
    <source>
        <dbReference type="SAM" id="Phobius"/>
    </source>
</evidence>